<feature type="domain" description="ABC-type glycine betaine transport system substrate-binding" evidence="2">
    <location>
        <begin position="25"/>
        <end position="309"/>
    </location>
</feature>
<dbReference type="InterPro" id="IPR007210">
    <property type="entry name" value="ABC_Gly_betaine_transp_sub-bd"/>
</dbReference>
<evidence type="ECO:0000313" key="3">
    <source>
        <dbReference type="EMBL" id="MFC3074346.1"/>
    </source>
</evidence>
<proteinExistence type="predicted"/>
<dbReference type="RefSeq" id="WP_257315280.1">
    <property type="nucleotide sequence ID" value="NZ_JANFDG010000011.1"/>
</dbReference>
<accession>A0ABV7DIJ5</accession>
<name>A0ABV7DIJ5_9HYPH</name>
<protein>
    <submittedName>
        <fullName evidence="3">Glycine betaine ABC transporter substrate-binding protein</fullName>
    </submittedName>
</protein>
<evidence type="ECO:0000259" key="2">
    <source>
        <dbReference type="Pfam" id="PF04069"/>
    </source>
</evidence>
<evidence type="ECO:0000256" key="1">
    <source>
        <dbReference type="SAM" id="SignalP"/>
    </source>
</evidence>
<organism evidence="3 4">
    <name type="scientific">Shinella pollutisoli</name>
    <dbReference type="NCBI Taxonomy" id="2250594"/>
    <lineage>
        <taxon>Bacteria</taxon>
        <taxon>Pseudomonadati</taxon>
        <taxon>Pseudomonadota</taxon>
        <taxon>Alphaproteobacteria</taxon>
        <taxon>Hyphomicrobiales</taxon>
        <taxon>Rhizobiaceae</taxon>
        <taxon>Shinella</taxon>
    </lineage>
</organism>
<comment type="caution">
    <text evidence="3">The sequence shown here is derived from an EMBL/GenBank/DDBJ whole genome shotgun (WGS) entry which is preliminary data.</text>
</comment>
<dbReference type="Pfam" id="PF04069">
    <property type="entry name" value="OpuAC"/>
    <property type="match status" value="1"/>
</dbReference>
<sequence length="330" mass="35798">MKKLLASTCLVFGLAGAAHAADCGTVSVAVHNVQSAEVLAYVDKFILENGYGCTVETMPGDTVPSTTSMVEKGQPDISPETWVDLLPEIVPRGLAEGKIVMGAPALPDGGVQGWWIPKYVADAHPDIKTISDALKHPELFPDPEDSSKGVIFNGAEGWGATVVTAQLYKAYKAADQGFNLMNPGSAAGLDGAIAKAYERQEGFITYYWAPTSLLGKYEMVLLKFDAEHDPDEWKRCITNLSCPDPKVAAWPVDKVFTVLTKQFADSTSPEILAYFNTRGWTNDTVGRLMAWQTENQAAGEEGAKHFLEENKDLWKAWVPAEVAEKVEAAL</sequence>
<dbReference type="Proteomes" id="UP001595377">
    <property type="component" value="Unassembled WGS sequence"/>
</dbReference>
<dbReference type="SUPFAM" id="SSF53850">
    <property type="entry name" value="Periplasmic binding protein-like II"/>
    <property type="match status" value="1"/>
</dbReference>
<gene>
    <name evidence="3" type="ORF">ACFOHH_14640</name>
</gene>
<dbReference type="Gene3D" id="3.40.190.100">
    <property type="entry name" value="Glycine betaine-binding periplasmic protein, domain 2"/>
    <property type="match status" value="1"/>
</dbReference>
<feature type="chain" id="PRO_5046751880" evidence="1">
    <location>
        <begin position="21"/>
        <end position="330"/>
    </location>
</feature>
<keyword evidence="1" id="KW-0732">Signal</keyword>
<evidence type="ECO:0000313" key="4">
    <source>
        <dbReference type="Proteomes" id="UP001595377"/>
    </source>
</evidence>
<feature type="signal peptide" evidence="1">
    <location>
        <begin position="1"/>
        <end position="20"/>
    </location>
</feature>
<dbReference type="EMBL" id="JBHRSP010000023">
    <property type="protein sequence ID" value="MFC3074346.1"/>
    <property type="molecule type" value="Genomic_DNA"/>
</dbReference>
<reference evidence="4" key="1">
    <citation type="journal article" date="2019" name="Int. J. Syst. Evol. Microbiol.">
        <title>The Global Catalogue of Microorganisms (GCM) 10K type strain sequencing project: providing services to taxonomists for standard genome sequencing and annotation.</title>
        <authorList>
            <consortium name="The Broad Institute Genomics Platform"/>
            <consortium name="The Broad Institute Genome Sequencing Center for Infectious Disease"/>
            <person name="Wu L."/>
            <person name="Ma J."/>
        </authorList>
    </citation>
    <scope>NUCLEOTIDE SEQUENCE [LARGE SCALE GENOMIC DNA]</scope>
    <source>
        <strain evidence="4">KCTC 52677</strain>
    </source>
</reference>
<keyword evidence="4" id="KW-1185">Reference proteome</keyword>